<evidence type="ECO:0000256" key="1">
    <source>
        <dbReference type="ARBA" id="ARBA00001947"/>
    </source>
</evidence>
<dbReference type="Proteomes" id="UP000199577">
    <property type="component" value="Unassembled WGS sequence"/>
</dbReference>
<gene>
    <name evidence="4" type="ORF">SAMN05421747_109126</name>
</gene>
<dbReference type="Gene3D" id="3.40.630.10">
    <property type="entry name" value="Zn peptidases"/>
    <property type="match status" value="1"/>
</dbReference>
<name>A0A1I1ILE2_9SPHI</name>
<protein>
    <submittedName>
        <fullName evidence="4">Zinc carboxypeptidase</fullName>
    </submittedName>
</protein>
<accession>A0A1I1ILE2</accession>
<reference evidence="4 5" key="1">
    <citation type="submission" date="2016-10" db="EMBL/GenBank/DDBJ databases">
        <authorList>
            <person name="de Groot N.N."/>
        </authorList>
    </citation>
    <scope>NUCLEOTIDE SEQUENCE [LARGE SCALE GENOMIC DNA]</scope>
    <source>
        <strain evidence="4 5">DSM 22900</strain>
    </source>
</reference>
<dbReference type="STRING" id="623281.SAMN05421747_109126"/>
<dbReference type="CDD" id="cd06237">
    <property type="entry name" value="M14_Nna1-like"/>
    <property type="match status" value="1"/>
</dbReference>
<organism evidence="4 5">
    <name type="scientific">Parapedobacter composti</name>
    <dbReference type="NCBI Taxonomy" id="623281"/>
    <lineage>
        <taxon>Bacteria</taxon>
        <taxon>Pseudomonadati</taxon>
        <taxon>Bacteroidota</taxon>
        <taxon>Sphingobacteriia</taxon>
        <taxon>Sphingobacteriales</taxon>
        <taxon>Sphingobacteriaceae</taxon>
        <taxon>Parapedobacter</taxon>
    </lineage>
</organism>
<dbReference type="GO" id="GO:0008270">
    <property type="term" value="F:zinc ion binding"/>
    <property type="evidence" value="ECO:0007669"/>
    <property type="project" value="InterPro"/>
</dbReference>
<dbReference type="AlphaFoldDB" id="A0A1I1ILE2"/>
<sequence>MKPSVAKRRASSTIGPIGLLLVAASFMGCQVRRPELAGGPVKVDSAQLGVSLQERRDFRFAGGTLGFSNAFAAARLNGVTQLNDSTFSLSVAPENAPINPSPWYAFKVWSATPRRIYFQLDYGRFKHRYDPKISYDKVHWQELGGKDTFSAVISNDTALISGQELIDAAQVYRWTAGLARQPFVKRSIIGYSMLGRPIEVLATARRPKKPVVVLMGRQHPPEISGFMALQAFVEEVFGTSERARRFREHVDVVCIPMINPDGVDEGGWRHNMAGVDLNRDWEGFKQPETRAVKAYLERLVEQGDVDILFALDFHSTYHDVFYTNKPSAGDLLPGFADRWIHALERDVPGYTASIKPSPNGGNVSKGWLSRRFGAEAITYEVGDNTPRPLIRQVAQAAAKRMMEMLPAAVDQP</sequence>
<comment type="similarity">
    <text evidence="2">Belongs to the peptidase M14 family.</text>
</comment>
<keyword evidence="4" id="KW-0645">Protease</keyword>
<proteinExistence type="inferred from homology"/>
<keyword evidence="5" id="KW-1185">Reference proteome</keyword>
<feature type="active site" description="Proton donor/acceptor" evidence="2">
    <location>
        <position position="380"/>
    </location>
</feature>
<evidence type="ECO:0000313" key="5">
    <source>
        <dbReference type="Proteomes" id="UP000199577"/>
    </source>
</evidence>
<feature type="domain" description="Peptidase M14" evidence="3">
    <location>
        <begin position="164"/>
        <end position="408"/>
    </location>
</feature>
<dbReference type="PROSITE" id="PS52035">
    <property type="entry name" value="PEPTIDASE_M14"/>
    <property type="match status" value="1"/>
</dbReference>
<evidence type="ECO:0000256" key="2">
    <source>
        <dbReference type="PROSITE-ProRule" id="PRU01379"/>
    </source>
</evidence>
<evidence type="ECO:0000313" key="4">
    <source>
        <dbReference type="EMBL" id="SFC36781.1"/>
    </source>
</evidence>
<dbReference type="EMBL" id="FOLL01000009">
    <property type="protein sequence ID" value="SFC36781.1"/>
    <property type="molecule type" value="Genomic_DNA"/>
</dbReference>
<comment type="cofactor">
    <cofactor evidence="1">
        <name>Zn(2+)</name>
        <dbReference type="ChEBI" id="CHEBI:29105"/>
    </cofactor>
</comment>
<keyword evidence="4" id="KW-0121">Carboxypeptidase</keyword>
<dbReference type="PROSITE" id="PS51257">
    <property type="entry name" value="PROKAR_LIPOPROTEIN"/>
    <property type="match status" value="1"/>
</dbReference>
<dbReference type="SMART" id="SM00631">
    <property type="entry name" value="Zn_pept"/>
    <property type="match status" value="1"/>
</dbReference>
<dbReference type="SUPFAM" id="SSF53187">
    <property type="entry name" value="Zn-dependent exopeptidases"/>
    <property type="match status" value="1"/>
</dbReference>
<keyword evidence="4" id="KW-0378">Hydrolase</keyword>
<dbReference type="Pfam" id="PF00246">
    <property type="entry name" value="Peptidase_M14"/>
    <property type="match status" value="1"/>
</dbReference>
<dbReference type="PANTHER" id="PTHR12756:SF11">
    <property type="entry name" value="CYTOSOLIC CARBOXYPEPTIDASE 1"/>
    <property type="match status" value="1"/>
</dbReference>
<dbReference type="InterPro" id="IPR000834">
    <property type="entry name" value="Peptidase_M14"/>
</dbReference>
<dbReference type="GO" id="GO:0004181">
    <property type="term" value="F:metallocarboxypeptidase activity"/>
    <property type="evidence" value="ECO:0007669"/>
    <property type="project" value="InterPro"/>
</dbReference>
<dbReference type="PANTHER" id="PTHR12756">
    <property type="entry name" value="CYTOSOLIC CARBOXYPEPTIDASE"/>
    <property type="match status" value="1"/>
</dbReference>
<dbReference type="InterPro" id="IPR050821">
    <property type="entry name" value="Cytosolic_carboxypeptidase"/>
</dbReference>
<evidence type="ECO:0000259" key="3">
    <source>
        <dbReference type="PROSITE" id="PS52035"/>
    </source>
</evidence>
<dbReference type="GO" id="GO:0006508">
    <property type="term" value="P:proteolysis"/>
    <property type="evidence" value="ECO:0007669"/>
    <property type="project" value="InterPro"/>
</dbReference>